<name>A0A8E2JHW6_9PEZI</name>
<dbReference type="Proteomes" id="UP000250266">
    <property type="component" value="Unassembled WGS sequence"/>
</dbReference>
<dbReference type="SUPFAM" id="SSF53474">
    <property type="entry name" value="alpha/beta-Hydrolases"/>
    <property type="match status" value="1"/>
</dbReference>
<keyword evidence="2 3" id="KW-0378">Hydrolase</keyword>
<evidence type="ECO:0000313" key="6">
    <source>
        <dbReference type="Proteomes" id="UP000250266"/>
    </source>
</evidence>
<proteinExistence type="inferred from homology"/>
<protein>
    <recommendedName>
        <fullName evidence="3">Carboxylic ester hydrolase</fullName>
        <ecNumber evidence="3">3.1.1.-</ecNumber>
    </recommendedName>
</protein>
<dbReference type="EC" id="3.1.1.-" evidence="3"/>
<dbReference type="GO" id="GO:0016787">
    <property type="term" value="F:hydrolase activity"/>
    <property type="evidence" value="ECO:0007669"/>
    <property type="project" value="UniProtKB-KW"/>
</dbReference>
<feature type="chain" id="PRO_5034592109" description="Carboxylic ester hydrolase" evidence="3">
    <location>
        <begin position="19"/>
        <end position="635"/>
    </location>
</feature>
<feature type="signal peptide" evidence="3">
    <location>
        <begin position="1"/>
        <end position="18"/>
    </location>
</feature>
<keyword evidence="3" id="KW-0732">Signal</keyword>
<reference evidence="5 6" key="1">
    <citation type="journal article" date="2016" name="Nat. Commun.">
        <title>Ectomycorrhizal ecology is imprinted in the genome of the dominant symbiotic fungus Cenococcum geophilum.</title>
        <authorList>
            <consortium name="DOE Joint Genome Institute"/>
            <person name="Peter M."/>
            <person name="Kohler A."/>
            <person name="Ohm R.A."/>
            <person name="Kuo A."/>
            <person name="Krutzmann J."/>
            <person name="Morin E."/>
            <person name="Arend M."/>
            <person name="Barry K.W."/>
            <person name="Binder M."/>
            <person name="Choi C."/>
            <person name="Clum A."/>
            <person name="Copeland A."/>
            <person name="Grisel N."/>
            <person name="Haridas S."/>
            <person name="Kipfer T."/>
            <person name="LaButti K."/>
            <person name="Lindquist E."/>
            <person name="Lipzen A."/>
            <person name="Maire R."/>
            <person name="Meier B."/>
            <person name="Mihaltcheva S."/>
            <person name="Molinier V."/>
            <person name="Murat C."/>
            <person name="Poggeler S."/>
            <person name="Quandt C.A."/>
            <person name="Sperisen C."/>
            <person name="Tritt A."/>
            <person name="Tisserant E."/>
            <person name="Crous P.W."/>
            <person name="Henrissat B."/>
            <person name="Nehls U."/>
            <person name="Egli S."/>
            <person name="Spatafora J.W."/>
            <person name="Grigoriev I.V."/>
            <person name="Martin F.M."/>
        </authorList>
    </citation>
    <scope>NUCLEOTIDE SEQUENCE [LARGE SCALE GENOMIC DNA]</scope>
    <source>
        <strain evidence="5 6">CBS 459.81</strain>
    </source>
</reference>
<dbReference type="InterPro" id="IPR002018">
    <property type="entry name" value="CarbesteraseB"/>
</dbReference>
<dbReference type="PANTHER" id="PTHR11559">
    <property type="entry name" value="CARBOXYLESTERASE"/>
    <property type="match status" value="1"/>
</dbReference>
<accession>A0A8E2JHW6</accession>
<dbReference type="InterPro" id="IPR050309">
    <property type="entry name" value="Type-B_Carboxylest/Lipase"/>
</dbReference>
<evidence type="ECO:0000256" key="3">
    <source>
        <dbReference type="RuleBase" id="RU361235"/>
    </source>
</evidence>
<dbReference type="InterPro" id="IPR029058">
    <property type="entry name" value="AB_hydrolase_fold"/>
</dbReference>
<dbReference type="Pfam" id="PF00135">
    <property type="entry name" value="COesterase"/>
    <property type="match status" value="1"/>
</dbReference>
<dbReference type="InterPro" id="IPR019826">
    <property type="entry name" value="Carboxylesterase_B_AS"/>
</dbReference>
<sequence length="635" mass="70481">MRLQLITLFAFLVSSSTSHPQPLAHTPLGTLGGLYLPELKQNVFLGIPYALPPVGQLRFARPHPYNISWSGIKNVTSYGPSCMGLSSFSDILSSLDEDCLSLNVVVPAEPCAGENEPASNIPEWIPKGLANGVGSFLDRMGVGLPQEIFQPRKTCSDPLPVFVWIHGGGFMGGGAEDPRYNLSYLVDKSVQMGKPMIGVSLNYRLLGFGFLSGGDLPHEDWNAAFLDQRTAFRWVRDNIAAFGGDPDKVTIAGESAGGWSVGYQLVANGGDNEGLFRGAILQSGTMYGKRSEYCIDKFAIPGINLTCLVQSPKYYTKKYNELVELAGCGASEDRLDCLRQVPASELLRIFTLTLSNFFWDPIVDGEFLTRMPWDLMEKGDFAKVPLLIGTQMDECTIPTHGPKDKLFDTTEQIRDFLINGSPRGLRYRVISPMLTPEQADRVLSAYPDDPSQGCPFKTGSNRYEEHGYQWKRGAAIVGDWLMQAGRRHVAQQYSDKGQKVFSFHFEQEPWKGVEWGVAEVHPVGVPHFTDVAYIFGIPDPNMVNWIGPDPGHQALSEVMSRMWISFVTTQDPNNHGLVNSSVPLWPPYSRVGGKNIIFKANATIIEDDDFRKEGLEFWAETWKHTSRPIDDLARN</sequence>
<evidence type="ECO:0000259" key="4">
    <source>
        <dbReference type="Pfam" id="PF00135"/>
    </source>
</evidence>
<dbReference type="OrthoDB" id="408631at2759"/>
<gene>
    <name evidence="5" type="ORF">K432DRAFT_424018</name>
</gene>
<comment type="similarity">
    <text evidence="1 3">Belongs to the type-B carboxylesterase/lipase family.</text>
</comment>
<evidence type="ECO:0000313" key="5">
    <source>
        <dbReference type="EMBL" id="OCK82594.1"/>
    </source>
</evidence>
<organism evidence="5 6">
    <name type="scientific">Lepidopterella palustris CBS 459.81</name>
    <dbReference type="NCBI Taxonomy" id="1314670"/>
    <lineage>
        <taxon>Eukaryota</taxon>
        <taxon>Fungi</taxon>
        <taxon>Dikarya</taxon>
        <taxon>Ascomycota</taxon>
        <taxon>Pezizomycotina</taxon>
        <taxon>Dothideomycetes</taxon>
        <taxon>Pleosporomycetidae</taxon>
        <taxon>Mytilinidiales</taxon>
        <taxon>Argynnaceae</taxon>
        <taxon>Lepidopterella</taxon>
    </lineage>
</organism>
<dbReference type="AlphaFoldDB" id="A0A8E2JHW6"/>
<dbReference type="Gene3D" id="3.40.50.1820">
    <property type="entry name" value="alpha/beta hydrolase"/>
    <property type="match status" value="1"/>
</dbReference>
<dbReference type="EMBL" id="KV744883">
    <property type="protein sequence ID" value="OCK82594.1"/>
    <property type="molecule type" value="Genomic_DNA"/>
</dbReference>
<evidence type="ECO:0000256" key="1">
    <source>
        <dbReference type="ARBA" id="ARBA00005964"/>
    </source>
</evidence>
<dbReference type="PROSITE" id="PS00122">
    <property type="entry name" value="CARBOXYLESTERASE_B_1"/>
    <property type="match status" value="1"/>
</dbReference>
<feature type="domain" description="Carboxylesterase type B" evidence="4">
    <location>
        <begin position="21"/>
        <end position="594"/>
    </location>
</feature>
<keyword evidence="6" id="KW-1185">Reference proteome</keyword>
<evidence type="ECO:0000256" key="2">
    <source>
        <dbReference type="ARBA" id="ARBA00022801"/>
    </source>
</evidence>